<dbReference type="InterPro" id="IPR001130">
    <property type="entry name" value="TatD-like"/>
</dbReference>
<dbReference type="InterPro" id="IPR032466">
    <property type="entry name" value="Metal_Hydrolase"/>
</dbReference>
<organism evidence="4 5">
    <name type="scientific">Candidatus Yonathbacteria bacterium RIFCSPHIGHO2_01_FULL_51_10</name>
    <dbReference type="NCBI Taxonomy" id="1802723"/>
    <lineage>
        <taxon>Bacteria</taxon>
        <taxon>Candidatus Yonathiibacteriota</taxon>
    </lineage>
</organism>
<evidence type="ECO:0000256" key="2">
    <source>
        <dbReference type="ARBA" id="ARBA00022801"/>
    </source>
</evidence>
<feature type="binding site" evidence="3">
    <location>
        <position position="13"/>
    </location>
    <ligand>
        <name>a divalent metal cation</name>
        <dbReference type="ChEBI" id="CHEBI:60240"/>
        <label>1</label>
    </ligand>
</feature>
<dbReference type="InterPro" id="IPR018228">
    <property type="entry name" value="DNase_TatD-rel_CS"/>
</dbReference>
<feature type="binding site" evidence="3">
    <location>
        <position position="15"/>
    </location>
    <ligand>
        <name>a divalent metal cation</name>
        <dbReference type="ChEBI" id="CHEBI:60240"/>
        <label>1</label>
    </ligand>
</feature>
<dbReference type="STRING" id="1802723.A2675_00935"/>
<dbReference type="InterPro" id="IPR015991">
    <property type="entry name" value="TatD/YcfH-like"/>
</dbReference>
<dbReference type="PANTHER" id="PTHR46124">
    <property type="entry name" value="D-AMINOACYL-TRNA DEACYLASE"/>
    <property type="match status" value="1"/>
</dbReference>
<dbReference type="GO" id="GO:0016788">
    <property type="term" value="F:hydrolase activity, acting on ester bonds"/>
    <property type="evidence" value="ECO:0007669"/>
    <property type="project" value="InterPro"/>
</dbReference>
<keyword evidence="1 3" id="KW-0479">Metal-binding</keyword>
<gene>
    <name evidence="4" type="ORF">A2675_00935</name>
</gene>
<dbReference type="GO" id="GO:0046872">
    <property type="term" value="F:metal ion binding"/>
    <property type="evidence" value="ECO:0007669"/>
    <property type="project" value="UniProtKB-KW"/>
</dbReference>
<evidence type="ECO:0000313" key="5">
    <source>
        <dbReference type="Proteomes" id="UP000176997"/>
    </source>
</evidence>
<dbReference type="GO" id="GO:0005829">
    <property type="term" value="C:cytosol"/>
    <property type="evidence" value="ECO:0007669"/>
    <property type="project" value="TreeGrafter"/>
</dbReference>
<dbReference type="SUPFAM" id="SSF51556">
    <property type="entry name" value="Metallo-dependent hydrolases"/>
    <property type="match status" value="1"/>
</dbReference>
<dbReference type="PROSITE" id="PS01090">
    <property type="entry name" value="TATD_2"/>
    <property type="match status" value="1"/>
</dbReference>
<keyword evidence="2" id="KW-0378">Hydrolase</keyword>
<evidence type="ECO:0000256" key="3">
    <source>
        <dbReference type="PIRSR" id="PIRSR005902-1"/>
    </source>
</evidence>
<dbReference type="CDD" id="cd01310">
    <property type="entry name" value="TatD_DNAse"/>
    <property type="match status" value="1"/>
</dbReference>
<protein>
    <recommendedName>
        <fullName evidence="6">Hydrolase TatD</fullName>
    </recommendedName>
</protein>
<feature type="binding site" evidence="3">
    <location>
        <position position="165"/>
    </location>
    <ligand>
        <name>a divalent metal cation</name>
        <dbReference type="ChEBI" id="CHEBI:60240"/>
        <label>2</label>
    </ligand>
</feature>
<evidence type="ECO:0000313" key="4">
    <source>
        <dbReference type="EMBL" id="OHA81130.1"/>
    </source>
</evidence>
<dbReference type="AlphaFoldDB" id="A0A1G2S7Q8"/>
<name>A0A1G2S7Q8_9BACT</name>
<proteinExistence type="predicted"/>
<accession>A0A1G2S7Q8</accession>
<dbReference type="FunFam" id="3.20.20.140:FF:000005">
    <property type="entry name" value="TatD family hydrolase"/>
    <property type="match status" value="1"/>
</dbReference>
<evidence type="ECO:0000256" key="1">
    <source>
        <dbReference type="ARBA" id="ARBA00022723"/>
    </source>
</evidence>
<dbReference type="NCBIfam" id="TIGR00010">
    <property type="entry name" value="YchF/TatD family DNA exonuclease"/>
    <property type="match status" value="1"/>
</dbReference>
<dbReference type="GO" id="GO:0004536">
    <property type="term" value="F:DNA nuclease activity"/>
    <property type="evidence" value="ECO:0007669"/>
    <property type="project" value="InterPro"/>
</dbReference>
<dbReference type="Proteomes" id="UP000176997">
    <property type="component" value="Unassembled WGS sequence"/>
</dbReference>
<dbReference type="Pfam" id="PF01026">
    <property type="entry name" value="TatD_DNase"/>
    <property type="match status" value="1"/>
</dbReference>
<dbReference type="PANTHER" id="PTHR46124:SF2">
    <property type="entry name" value="D-AMINOACYL-TRNA DEACYLASE"/>
    <property type="match status" value="1"/>
</dbReference>
<dbReference type="PIRSF" id="PIRSF005902">
    <property type="entry name" value="DNase_TatD"/>
    <property type="match status" value="1"/>
</dbReference>
<dbReference type="EMBL" id="MHUS01000014">
    <property type="protein sequence ID" value="OHA81130.1"/>
    <property type="molecule type" value="Genomic_DNA"/>
</dbReference>
<comment type="caution">
    <text evidence="4">The sequence shown here is derived from an EMBL/GenBank/DDBJ whole genome shotgun (WGS) entry which is preliminary data.</text>
</comment>
<dbReference type="Gene3D" id="3.20.20.140">
    <property type="entry name" value="Metal-dependent hydrolases"/>
    <property type="match status" value="1"/>
</dbReference>
<evidence type="ECO:0008006" key="6">
    <source>
        <dbReference type="Google" id="ProtNLM"/>
    </source>
</evidence>
<feature type="binding site" evidence="3">
    <location>
        <position position="97"/>
    </location>
    <ligand>
        <name>a divalent metal cation</name>
        <dbReference type="ChEBI" id="CHEBI:60240"/>
        <label>1</label>
    </ligand>
</feature>
<feature type="binding site" evidence="3">
    <location>
        <position position="213"/>
    </location>
    <ligand>
        <name>a divalent metal cation</name>
        <dbReference type="ChEBI" id="CHEBI:60240"/>
        <label>1</label>
    </ligand>
</feature>
<feature type="binding site" evidence="3">
    <location>
        <position position="137"/>
    </location>
    <ligand>
        <name>a divalent metal cation</name>
        <dbReference type="ChEBI" id="CHEBI:60240"/>
        <label>2</label>
    </ligand>
</feature>
<sequence length="278" mass="31626">MSETPLPQFFDVHAHVHDAAFDQDRITTVERTLAEKVWTIVVGTDRRSSQLSAQLTMFYEGLYSSIGIHPTDNVTEHFWKEYFEELAVAHKVVAIGECGLDYFRADGLADDERARQKKLFEDQLELAVSVGKPLMIHCRNAHEDMIDILTAKKREYGDRLWGNIHFFTAGEDIARRYLDLAFTLSFSGVVTFARDYDDAIRYAPLDMILSETDSPYATPIPNRGKRNEPMFVKEVVKQLALVRGEDFERVRAATVQNAFRVFLSLPHTTPVPVAPVGE</sequence>
<reference evidence="4 5" key="1">
    <citation type="journal article" date="2016" name="Nat. Commun.">
        <title>Thousands of microbial genomes shed light on interconnected biogeochemical processes in an aquifer system.</title>
        <authorList>
            <person name="Anantharaman K."/>
            <person name="Brown C.T."/>
            <person name="Hug L.A."/>
            <person name="Sharon I."/>
            <person name="Castelle C.J."/>
            <person name="Probst A.J."/>
            <person name="Thomas B.C."/>
            <person name="Singh A."/>
            <person name="Wilkins M.J."/>
            <person name="Karaoz U."/>
            <person name="Brodie E.L."/>
            <person name="Williams K.H."/>
            <person name="Hubbard S.S."/>
            <person name="Banfield J.F."/>
        </authorList>
    </citation>
    <scope>NUCLEOTIDE SEQUENCE [LARGE SCALE GENOMIC DNA]</scope>
</reference>